<reference evidence="2 3" key="1">
    <citation type="submission" date="2021-03" db="EMBL/GenBank/DDBJ databases">
        <title>Fibrella sp. HMF5405 genome sequencing and assembly.</title>
        <authorList>
            <person name="Kang H."/>
            <person name="Kim H."/>
            <person name="Bae S."/>
            <person name="Joh K."/>
        </authorList>
    </citation>
    <scope>NUCLEOTIDE SEQUENCE [LARGE SCALE GENOMIC DNA]</scope>
    <source>
        <strain evidence="2 3">HMF5405</strain>
    </source>
</reference>
<dbReference type="RefSeq" id="WP_207328459.1">
    <property type="nucleotide sequence ID" value="NZ_JAFMYW010000002.1"/>
</dbReference>
<accession>A0ABS3JES4</accession>
<name>A0ABS3JES4_9BACT</name>
<proteinExistence type="predicted"/>
<evidence type="ECO:0000313" key="3">
    <source>
        <dbReference type="Proteomes" id="UP000664628"/>
    </source>
</evidence>
<dbReference type="InterPro" id="IPR001173">
    <property type="entry name" value="Glyco_trans_2-like"/>
</dbReference>
<evidence type="ECO:0000259" key="1">
    <source>
        <dbReference type="Pfam" id="PF00535"/>
    </source>
</evidence>
<dbReference type="EMBL" id="JAFMYW010000002">
    <property type="protein sequence ID" value="MBO0948492.1"/>
    <property type="molecule type" value="Genomic_DNA"/>
</dbReference>
<dbReference type="Pfam" id="PF00535">
    <property type="entry name" value="Glycos_transf_2"/>
    <property type="match status" value="1"/>
</dbReference>
<sequence>MTVTFPTLSDQLSATTPLFNDCRPTADRRVSVVVPVRNEADGISLTLDALRNQLSLAGQRLDPSLYEVLVLTNNCTDDSYEQVRRYQQQHPSFALCVTDITLPPESAHIGTVRRMLMDEACRRLQEAGHPHGIIASTDGDTLVDPYWISQISREIDAGTDAVGGRILTYPEQGPARLPHLRDATYRHLLAQAESRIDPCPHDPWPRHFQHFGASLAVTCQAYLQAGRLPVVRYLEDDAFVKALQRIDARVRKSPAVRVYTSARLQGRVEVGLSWQLQQWANQSHTGFCQRVEDPQLSLSRYQLRNDLRAVWTQRHLPGNLTRLAPLARQLGLSTGWLLSQLALSTYFGQCWEAIDAQFNSLLETTEPATVPITEAISWLRTWVGAK</sequence>
<dbReference type="Proteomes" id="UP000664628">
    <property type="component" value="Unassembled WGS sequence"/>
</dbReference>
<dbReference type="PANTHER" id="PTHR43685:SF14">
    <property type="entry name" value="GLYCOSYLTRANSFERASE 2-LIKE DOMAIN-CONTAINING PROTEIN"/>
    <property type="match status" value="1"/>
</dbReference>
<comment type="caution">
    <text evidence="2">The sequence shown here is derived from an EMBL/GenBank/DDBJ whole genome shotgun (WGS) entry which is preliminary data.</text>
</comment>
<keyword evidence="3" id="KW-1185">Reference proteome</keyword>
<dbReference type="Gene3D" id="3.90.550.10">
    <property type="entry name" value="Spore Coat Polysaccharide Biosynthesis Protein SpsA, Chain A"/>
    <property type="match status" value="1"/>
</dbReference>
<protein>
    <submittedName>
        <fullName evidence="2">Glycosyltransferase</fullName>
    </submittedName>
</protein>
<dbReference type="InterPro" id="IPR029044">
    <property type="entry name" value="Nucleotide-diphossugar_trans"/>
</dbReference>
<dbReference type="PANTHER" id="PTHR43685">
    <property type="entry name" value="GLYCOSYLTRANSFERASE"/>
    <property type="match status" value="1"/>
</dbReference>
<gene>
    <name evidence="2" type="ORF">J2I46_07880</name>
</gene>
<dbReference type="SUPFAM" id="SSF53448">
    <property type="entry name" value="Nucleotide-diphospho-sugar transferases"/>
    <property type="match status" value="1"/>
</dbReference>
<dbReference type="InterPro" id="IPR050834">
    <property type="entry name" value="Glycosyltransf_2"/>
</dbReference>
<feature type="domain" description="Glycosyltransferase 2-like" evidence="1">
    <location>
        <begin position="31"/>
        <end position="181"/>
    </location>
</feature>
<evidence type="ECO:0000313" key="2">
    <source>
        <dbReference type="EMBL" id="MBO0948492.1"/>
    </source>
</evidence>
<organism evidence="2 3">
    <name type="scientific">Fibrella forsythiae</name>
    <dbReference type="NCBI Taxonomy" id="2817061"/>
    <lineage>
        <taxon>Bacteria</taxon>
        <taxon>Pseudomonadati</taxon>
        <taxon>Bacteroidota</taxon>
        <taxon>Cytophagia</taxon>
        <taxon>Cytophagales</taxon>
        <taxon>Spirosomataceae</taxon>
        <taxon>Fibrella</taxon>
    </lineage>
</organism>